<gene>
    <name evidence="2" type="ORF">ACFSFW_00650</name>
</gene>
<dbReference type="SUPFAM" id="SSF50341">
    <property type="entry name" value="CheW-like"/>
    <property type="match status" value="1"/>
</dbReference>
<dbReference type="PANTHER" id="PTHR22617">
    <property type="entry name" value="CHEMOTAXIS SENSOR HISTIDINE KINASE-RELATED"/>
    <property type="match status" value="1"/>
</dbReference>
<proteinExistence type="predicted"/>
<dbReference type="PANTHER" id="PTHR22617:SF23">
    <property type="entry name" value="CHEMOTAXIS PROTEIN CHEW"/>
    <property type="match status" value="1"/>
</dbReference>
<evidence type="ECO:0000313" key="3">
    <source>
        <dbReference type="Proteomes" id="UP001597227"/>
    </source>
</evidence>
<organism evidence="2 3">
    <name type="scientific">Fredinandcohnia salidurans</name>
    <dbReference type="NCBI Taxonomy" id="2595041"/>
    <lineage>
        <taxon>Bacteria</taxon>
        <taxon>Bacillati</taxon>
        <taxon>Bacillota</taxon>
        <taxon>Bacilli</taxon>
        <taxon>Bacillales</taxon>
        <taxon>Bacillaceae</taxon>
        <taxon>Fredinandcohnia</taxon>
    </lineage>
</organism>
<dbReference type="EMBL" id="JBHUEK010000004">
    <property type="protein sequence ID" value="MFD1777186.1"/>
    <property type="molecule type" value="Genomic_DNA"/>
</dbReference>
<dbReference type="Gene3D" id="2.40.50.180">
    <property type="entry name" value="CheA-289, Domain 4"/>
    <property type="match status" value="1"/>
</dbReference>
<evidence type="ECO:0000259" key="1">
    <source>
        <dbReference type="PROSITE" id="PS50851"/>
    </source>
</evidence>
<dbReference type="Proteomes" id="UP001597227">
    <property type="component" value="Unassembled WGS sequence"/>
</dbReference>
<feature type="domain" description="CheW-like" evidence="1">
    <location>
        <begin position="3"/>
        <end position="141"/>
    </location>
</feature>
<evidence type="ECO:0000313" key="2">
    <source>
        <dbReference type="EMBL" id="MFD1777186.1"/>
    </source>
</evidence>
<dbReference type="SMART" id="SM00260">
    <property type="entry name" value="CheW"/>
    <property type="match status" value="1"/>
</dbReference>
<dbReference type="InterPro" id="IPR002545">
    <property type="entry name" value="CheW-lke_dom"/>
</dbReference>
<dbReference type="RefSeq" id="WP_388034446.1">
    <property type="nucleotide sequence ID" value="NZ_JBHUEK010000004.1"/>
</dbReference>
<dbReference type="InterPro" id="IPR036061">
    <property type="entry name" value="CheW-like_dom_sf"/>
</dbReference>
<dbReference type="Pfam" id="PF01584">
    <property type="entry name" value="CheW"/>
    <property type="match status" value="1"/>
</dbReference>
<dbReference type="Gene3D" id="2.30.30.40">
    <property type="entry name" value="SH3 Domains"/>
    <property type="match status" value="1"/>
</dbReference>
<name>A0ABW4MHY5_9BACI</name>
<dbReference type="PROSITE" id="PS50851">
    <property type="entry name" value="CHEW"/>
    <property type="match status" value="1"/>
</dbReference>
<dbReference type="InterPro" id="IPR039315">
    <property type="entry name" value="CheW"/>
</dbReference>
<sequence>MEDQKVVVFSSGNEEFGIPVLKVISIERAQKLNAIVQMPTFLLGMLTIRDQLIPIVDAGIILFNKPTTHTDKTKIIVIQTDSLSVGLLVDDAIEIMDIPQTQLKQLSLTYQLSPYITGVATLENRLITLLNVDKLFDSLEGFDKIEDHIQSHQ</sequence>
<accession>A0ABW4MHY5</accession>
<protein>
    <submittedName>
        <fullName evidence="2">Chemotaxis protein CheW</fullName>
    </submittedName>
</protein>
<reference evidence="3" key="1">
    <citation type="journal article" date="2019" name="Int. J. Syst. Evol. Microbiol.">
        <title>The Global Catalogue of Microorganisms (GCM) 10K type strain sequencing project: providing services to taxonomists for standard genome sequencing and annotation.</title>
        <authorList>
            <consortium name="The Broad Institute Genomics Platform"/>
            <consortium name="The Broad Institute Genome Sequencing Center for Infectious Disease"/>
            <person name="Wu L."/>
            <person name="Ma J."/>
        </authorList>
    </citation>
    <scope>NUCLEOTIDE SEQUENCE [LARGE SCALE GENOMIC DNA]</scope>
    <source>
        <strain evidence="3">CCUG 15531</strain>
    </source>
</reference>
<comment type="caution">
    <text evidence="2">The sequence shown here is derived from an EMBL/GenBank/DDBJ whole genome shotgun (WGS) entry which is preliminary data.</text>
</comment>
<keyword evidence="3" id="KW-1185">Reference proteome</keyword>